<dbReference type="Gene3D" id="3.40.1210.10">
    <property type="entry name" value="Survival protein SurE-like phosphatase/nucleotidase"/>
    <property type="match status" value="1"/>
</dbReference>
<keyword evidence="4" id="KW-0732">Signal</keyword>
<reference evidence="6 7" key="1">
    <citation type="submission" date="2015-04" db="EMBL/GenBank/DDBJ databases">
        <title>Complete genome sequence of Schizopora paradoxa KUC8140, a cosmopolitan wood degrader in East Asia.</title>
        <authorList>
            <consortium name="DOE Joint Genome Institute"/>
            <person name="Min B."/>
            <person name="Park H."/>
            <person name="Jang Y."/>
            <person name="Kim J.-J."/>
            <person name="Kim K.H."/>
            <person name="Pangilinan J."/>
            <person name="Lipzen A."/>
            <person name="Riley R."/>
            <person name="Grigoriev I.V."/>
            <person name="Spatafora J.W."/>
            <person name="Choi I.-G."/>
        </authorList>
    </citation>
    <scope>NUCLEOTIDE SEQUENCE [LARGE SCALE GENOMIC DNA]</scope>
    <source>
        <strain evidence="6 7">KUC8140</strain>
    </source>
</reference>
<dbReference type="EMBL" id="KQ086224">
    <property type="protein sequence ID" value="KLO06234.1"/>
    <property type="molecule type" value="Genomic_DNA"/>
</dbReference>
<dbReference type="GO" id="GO:0008252">
    <property type="term" value="F:nucleotidase activity"/>
    <property type="evidence" value="ECO:0007669"/>
    <property type="project" value="InterPro"/>
</dbReference>
<dbReference type="GO" id="GO:0046872">
    <property type="term" value="F:metal ion binding"/>
    <property type="evidence" value="ECO:0007669"/>
    <property type="project" value="UniProtKB-KW"/>
</dbReference>
<comment type="similarity">
    <text evidence="1">Belongs to the SurE nucleotidase family.</text>
</comment>
<dbReference type="InterPro" id="IPR036523">
    <property type="entry name" value="SurE-like_sf"/>
</dbReference>
<keyword evidence="7" id="KW-1185">Reference proteome</keyword>
<name>A0A0H2R347_9AGAM</name>
<dbReference type="InterPro" id="IPR030048">
    <property type="entry name" value="SurE"/>
</dbReference>
<evidence type="ECO:0000313" key="6">
    <source>
        <dbReference type="EMBL" id="KLO06234.1"/>
    </source>
</evidence>
<evidence type="ECO:0000256" key="3">
    <source>
        <dbReference type="ARBA" id="ARBA00022801"/>
    </source>
</evidence>
<dbReference type="OrthoDB" id="4018688at2759"/>
<evidence type="ECO:0000256" key="4">
    <source>
        <dbReference type="SAM" id="SignalP"/>
    </source>
</evidence>
<protein>
    <submittedName>
        <fullName evidence="6">Acid phosphatase</fullName>
    </submittedName>
</protein>
<evidence type="ECO:0000256" key="1">
    <source>
        <dbReference type="ARBA" id="ARBA00011062"/>
    </source>
</evidence>
<dbReference type="SUPFAM" id="SSF64167">
    <property type="entry name" value="SurE-like"/>
    <property type="match status" value="1"/>
</dbReference>
<evidence type="ECO:0000256" key="2">
    <source>
        <dbReference type="ARBA" id="ARBA00022723"/>
    </source>
</evidence>
<sequence length="321" mass="33323">MRSHSPSCSVTKFLILLLAFVETSFGGQTTILHTNDDGWAVANIRAQDSALKAAGYDVVLVAPAENESGTGSSDAPASVVGSGGCEFDTCPAGAPATGFNASDPRFNYVNSFPVTTVRFGIQTVAPKFFRGARPDFVVSGPNVGTNLGSVTINSGTVGAACEAAKEGVPSVAFSAQTGSQISFTTLATPSNLTSAAEVYAALGVRLVTALIPPFDLFSIFEGPVLPRNITLNVNYPATNSVNCSSARDFRFVLTRVFAANDTTPPDVRTCGSDRLPTEDSVNAMPGCLATVSVMDAVTKADTTARNQQAVLDKLRGFLTCA</sequence>
<feature type="signal peptide" evidence="4">
    <location>
        <begin position="1"/>
        <end position="26"/>
    </location>
</feature>
<dbReference type="InterPro" id="IPR002828">
    <property type="entry name" value="SurE-like_Pase/nucleotidase"/>
</dbReference>
<dbReference type="AlphaFoldDB" id="A0A0H2R347"/>
<dbReference type="Proteomes" id="UP000053477">
    <property type="component" value="Unassembled WGS sequence"/>
</dbReference>
<dbReference type="STRING" id="27342.A0A0H2R347"/>
<proteinExistence type="inferred from homology"/>
<feature type="domain" description="Survival protein SurE-like phosphatase/nucleotidase" evidence="5">
    <location>
        <begin position="31"/>
        <end position="243"/>
    </location>
</feature>
<keyword evidence="2" id="KW-0479">Metal-binding</keyword>
<dbReference type="PANTHER" id="PTHR30457">
    <property type="entry name" value="5'-NUCLEOTIDASE SURE"/>
    <property type="match status" value="1"/>
</dbReference>
<gene>
    <name evidence="6" type="ORF">SCHPADRAFT_923217</name>
</gene>
<evidence type="ECO:0000313" key="7">
    <source>
        <dbReference type="Proteomes" id="UP000053477"/>
    </source>
</evidence>
<feature type="chain" id="PRO_5005201458" evidence="4">
    <location>
        <begin position="27"/>
        <end position="321"/>
    </location>
</feature>
<dbReference type="InParanoid" id="A0A0H2R347"/>
<dbReference type="Pfam" id="PF01975">
    <property type="entry name" value="SurE"/>
    <property type="match status" value="1"/>
</dbReference>
<organism evidence="6 7">
    <name type="scientific">Schizopora paradoxa</name>
    <dbReference type="NCBI Taxonomy" id="27342"/>
    <lineage>
        <taxon>Eukaryota</taxon>
        <taxon>Fungi</taxon>
        <taxon>Dikarya</taxon>
        <taxon>Basidiomycota</taxon>
        <taxon>Agaricomycotina</taxon>
        <taxon>Agaricomycetes</taxon>
        <taxon>Hymenochaetales</taxon>
        <taxon>Schizoporaceae</taxon>
        <taxon>Schizopora</taxon>
    </lineage>
</organism>
<evidence type="ECO:0000259" key="5">
    <source>
        <dbReference type="Pfam" id="PF01975"/>
    </source>
</evidence>
<dbReference type="PANTHER" id="PTHR30457:SF0">
    <property type="entry name" value="PHOSPHATASE, PUTATIVE (AFU_ORTHOLOGUE AFUA_4G01070)-RELATED"/>
    <property type="match status" value="1"/>
</dbReference>
<keyword evidence="3" id="KW-0378">Hydrolase</keyword>
<accession>A0A0H2R347</accession>